<keyword evidence="2" id="KW-1185">Reference proteome</keyword>
<evidence type="ECO:0000313" key="1">
    <source>
        <dbReference type="EnsemblMetazoa" id="PPA21946.1"/>
    </source>
</evidence>
<accession>A0A8R1YGX3</accession>
<reference evidence="1" key="2">
    <citation type="submission" date="2022-06" db="UniProtKB">
        <authorList>
            <consortium name="EnsemblMetazoa"/>
        </authorList>
    </citation>
    <scope>IDENTIFICATION</scope>
    <source>
        <strain evidence="1">PS312</strain>
    </source>
</reference>
<dbReference type="SUPFAM" id="SSF55486">
    <property type="entry name" value="Metalloproteases ('zincins'), catalytic domain"/>
    <property type="match status" value="1"/>
</dbReference>
<sequence>MNDIAKLYAITEKDKPKFSKKLFTSIIESRCAENEHCYRKEFTYFYNLFIRFPGKVKNISRYYSELLNRLFVMDDLKKRGIFEEIENMNEDFSSLKALIIERFRNYYLARQRFTGVEVLDILFAFEEADRVLEELTDPEELLLFTRVTSKYDENAFYFYELNRVVILAPFIYPKLADGNTLNKPYNLFVTLAHEIFHSVINKTWAERSDSFKDEMECYYDHFNETCEIFGEEDTCNLFGPDSK</sequence>
<proteinExistence type="predicted"/>
<dbReference type="EnsemblMetazoa" id="PPA21946.1">
    <property type="protein sequence ID" value="PPA21946.1"/>
    <property type="gene ID" value="WBGene00111500"/>
</dbReference>
<name>A0A2A6BC78_PRIPA</name>
<dbReference type="Proteomes" id="UP000005239">
    <property type="component" value="Unassembled WGS sequence"/>
</dbReference>
<accession>A0A2A6BC78</accession>
<protein>
    <submittedName>
        <fullName evidence="1">Uncharacterized protein</fullName>
    </submittedName>
</protein>
<evidence type="ECO:0000313" key="2">
    <source>
        <dbReference type="Proteomes" id="UP000005239"/>
    </source>
</evidence>
<gene>
    <name evidence="1" type="primary">WBGene00111500</name>
</gene>
<reference evidence="2" key="1">
    <citation type="journal article" date="2008" name="Nat. Genet.">
        <title>The Pristionchus pacificus genome provides a unique perspective on nematode lifestyle and parasitism.</title>
        <authorList>
            <person name="Dieterich C."/>
            <person name="Clifton S.W."/>
            <person name="Schuster L.N."/>
            <person name="Chinwalla A."/>
            <person name="Delehaunty K."/>
            <person name="Dinkelacker I."/>
            <person name="Fulton L."/>
            <person name="Fulton R."/>
            <person name="Godfrey J."/>
            <person name="Minx P."/>
            <person name="Mitreva M."/>
            <person name="Roeseler W."/>
            <person name="Tian H."/>
            <person name="Witte H."/>
            <person name="Yang S.P."/>
            <person name="Wilson R.K."/>
            <person name="Sommer R.J."/>
        </authorList>
    </citation>
    <scope>NUCLEOTIDE SEQUENCE [LARGE SCALE GENOMIC DNA]</scope>
    <source>
        <strain evidence="2">PS312</strain>
    </source>
</reference>
<dbReference type="AlphaFoldDB" id="A0A2A6BC78"/>
<organism evidence="1 2">
    <name type="scientific">Pristionchus pacificus</name>
    <name type="common">Parasitic nematode worm</name>
    <dbReference type="NCBI Taxonomy" id="54126"/>
    <lineage>
        <taxon>Eukaryota</taxon>
        <taxon>Metazoa</taxon>
        <taxon>Ecdysozoa</taxon>
        <taxon>Nematoda</taxon>
        <taxon>Chromadorea</taxon>
        <taxon>Rhabditida</taxon>
        <taxon>Rhabditina</taxon>
        <taxon>Diplogasteromorpha</taxon>
        <taxon>Diplogasteroidea</taxon>
        <taxon>Neodiplogasteridae</taxon>
        <taxon>Pristionchus</taxon>
    </lineage>
</organism>